<keyword evidence="9" id="KW-0967">Endosome</keyword>
<keyword evidence="15" id="KW-0325">Glycoprotein</keyword>
<feature type="transmembrane region" description="Helical" evidence="24">
    <location>
        <begin position="176"/>
        <end position="197"/>
    </location>
</feature>
<feature type="transmembrane region" description="Helical" evidence="24">
    <location>
        <begin position="327"/>
        <end position="344"/>
    </location>
</feature>
<dbReference type="SUPFAM" id="SSF103473">
    <property type="entry name" value="MFS general substrate transporter"/>
    <property type="match status" value="1"/>
</dbReference>
<comment type="catalytic activity">
    <reaction evidence="21">
        <text>pemetrexed(in) + H(+)(in) = pemetrexed(out) + H(+)(out)</text>
        <dbReference type="Rhea" id="RHEA:70171"/>
        <dbReference type="ChEBI" id="CHEBI:15378"/>
        <dbReference type="ChEBI" id="CHEBI:63724"/>
    </reaction>
</comment>
<dbReference type="InterPro" id="IPR036259">
    <property type="entry name" value="MFS_trans_sf"/>
</dbReference>
<evidence type="ECO:0000313" key="25">
    <source>
        <dbReference type="Proteomes" id="UP001652642"/>
    </source>
</evidence>
<feature type="compositionally biased region" description="Pro residues" evidence="23">
    <location>
        <begin position="56"/>
        <end position="67"/>
    </location>
</feature>
<feature type="transmembrane region" description="Helical" evidence="24">
    <location>
        <begin position="241"/>
        <end position="260"/>
    </location>
</feature>
<evidence type="ECO:0000256" key="13">
    <source>
        <dbReference type="ARBA" id="ARBA00023136"/>
    </source>
</evidence>
<evidence type="ECO:0000313" key="26">
    <source>
        <dbReference type="RefSeq" id="XP_072834807.1"/>
    </source>
</evidence>
<gene>
    <name evidence="26" type="primary">SLC46A1</name>
</gene>
<evidence type="ECO:0000256" key="23">
    <source>
        <dbReference type="SAM" id="MobiDB-lite"/>
    </source>
</evidence>
<keyword evidence="10" id="KW-0769">Symport</keyword>
<evidence type="ECO:0000256" key="2">
    <source>
        <dbReference type="ARBA" id="ARBA00004424"/>
    </source>
</evidence>
<evidence type="ECO:0000256" key="1">
    <source>
        <dbReference type="ARBA" id="ARBA00004337"/>
    </source>
</evidence>
<protein>
    <recommendedName>
        <fullName evidence="19">Proton-coupled folate transporter</fullName>
    </recommendedName>
    <alternativeName>
        <fullName evidence="20">Solute carrier family 46 member 1</fullName>
    </alternativeName>
</protein>
<keyword evidence="14" id="KW-1015">Disulfide bond</keyword>
<evidence type="ECO:0000256" key="14">
    <source>
        <dbReference type="ARBA" id="ARBA00023157"/>
    </source>
</evidence>
<comment type="catalytic activity">
    <reaction evidence="17">
        <text>folate(in) + H(+)(in) = folate(out) + H(+)(out)</text>
        <dbReference type="Rhea" id="RHEA:70159"/>
        <dbReference type="ChEBI" id="CHEBI:15378"/>
        <dbReference type="ChEBI" id="CHEBI:62501"/>
    </reaction>
</comment>
<evidence type="ECO:0000256" key="9">
    <source>
        <dbReference type="ARBA" id="ARBA00022753"/>
    </source>
</evidence>
<evidence type="ECO:0000256" key="3">
    <source>
        <dbReference type="ARBA" id="ARBA00004496"/>
    </source>
</evidence>
<evidence type="ECO:0000256" key="7">
    <source>
        <dbReference type="ARBA" id="ARBA00022490"/>
    </source>
</evidence>
<evidence type="ECO:0000256" key="5">
    <source>
        <dbReference type="ARBA" id="ARBA00022448"/>
    </source>
</evidence>
<evidence type="ECO:0000256" key="22">
    <source>
        <dbReference type="ARBA" id="ARBA00047850"/>
    </source>
</evidence>
<keyword evidence="5" id="KW-0813">Transport</keyword>
<feature type="transmembrane region" description="Helical" evidence="24">
    <location>
        <begin position="364"/>
        <end position="385"/>
    </location>
</feature>
<sequence>MALPSPRCLGGPGWRALRPVVAMAEPAEGAGEPPPPSPRAPRQDGAGEEAATPAGPERPPPPPPPPPPPCWGCAAAVEPVLLLATLALGLQGPLCTQYLWDRLGNGTGPGTGGQEAGHRGACLNASGGGPAGQEQQEVETLVAHWNLCLNLAGFFVGLFSVTLFGPWSDRVGRRPVLVLPALGMTLQAGIYLGVMYAQLPVGYLLAGRILSGLSGDYNLILAGCFAYVADVSDRRGRTFRVAVLEACLGLAGMAASVVGGQWRKAQGGITPFWLAFAASLAAALYALFVLRESVARPRPARLFTLGHYVAVCRLYASRTRGWAWKKLVLYSVAFFLVVTVHFGTRDILVLYELSAPLCWGSDLIGYGSAALYLTYLSSLAGLRLLQRWLEDGWVAEAGLLSNLLGLVTIAVAATTPVMFTGYGLLFLSMMATPVIRSKLSRLVDETEQGALFAAVACLEGLCSLGATGLFSALYPACLQFMKGFPFLFGAGLLLLPAAIVGWIETQDSKPEYRQFGDVSGTLQPAVQESAEPEEM</sequence>
<evidence type="ECO:0000256" key="18">
    <source>
        <dbReference type="ARBA" id="ARBA00038227"/>
    </source>
</evidence>
<feature type="transmembrane region" description="Helical" evidence="24">
    <location>
        <begin position="143"/>
        <end position="164"/>
    </location>
</feature>
<evidence type="ECO:0000256" key="19">
    <source>
        <dbReference type="ARBA" id="ARBA00040650"/>
    </source>
</evidence>
<dbReference type="SUPFAM" id="SSF101447">
    <property type="entry name" value="Formin homology 2 domain (FH2 domain)"/>
    <property type="match status" value="1"/>
</dbReference>
<dbReference type="Gene3D" id="1.20.1250.20">
    <property type="entry name" value="MFS general substrate transporter like domains"/>
    <property type="match status" value="1"/>
</dbReference>
<feature type="transmembrane region" description="Helical" evidence="24">
    <location>
        <begin position="209"/>
        <end position="229"/>
    </location>
</feature>
<feature type="transmembrane region" description="Helical" evidence="24">
    <location>
        <begin position="392"/>
        <end position="413"/>
    </location>
</feature>
<keyword evidence="13 24" id="KW-0472">Membrane</keyword>
<dbReference type="InterPro" id="IPR011701">
    <property type="entry name" value="MFS"/>
</dbReference>
<dbReference type="Proteomes" id="UP001652642">
    <property type="component" value="Chromosome 7"/>
</dbReference>
<comment type="catalytic activity">
    <reaction evidence="16">
        <text>(6S)-5-methyl-5,6,7,8-tetrahydrofolate(in) + H(+)(in) = (6S)-5-methyl-5,6,7,8-tetrahydrofolate(out) + H(+)(out)</text>
        <dbReference type="Rhea" id="RHEA:70167"/>
        <dbReference type="ChEBI" id="CHEBI:15378"/>
        <dbReference type="ChEBI" id="CHEBI:18608"/>
    </reaction>
</comment>
<comment type="subcellular location">
    <subcellularLocation>
        <location evidence="2">Apical cell membrane</location>
        <topology evidence="2">Multi-pass membrane protein</topology>
    </subcellularLocation>
    <subcellularLocation>
        <location evidence="4">Basolateral cell membrane</location>
        <topology evidence="4">Multi-pass membrane protein</topology>
    </subcellularLocation>
    <subcellularLocation>
        <location evidence="3">Cytoplasm</location>
    </subcellularLocation>
    <subcellularLocation>
        <location evidence="1">Endosome membrane</location>
        <topology evidence="1">Multi-pass membrane protein</topology>
    </subcellularLocation>
</comment>
<feature type="transmembrane region" description="Helical" evidence="24">
    <location>
        <begin position="486"/>
        <end position="503"/>
    </location>
</feature>
<accession>A0ABM5ENS2</accession>
<evidence type="ECO:0000256" key="21">
    <source>
        <dbReference type="ARBA" id="ARBA00047769"/>
    </source>
</evidence>
<proteinExistence type="inferred from homology"/>
<evidence type="ECO:0000256" key="10">
    <source>
        <dbReference type="ARBA" id="ARBA00022847"/>
    </source>
</evidence>
<name>A0ABM5ENS2_9SAUR</name>
<comment type="catalytic activity">
    <reaction evidence="22">
        <text>methotrexate(in) + H(+)(in) = methotrexate(out) + H(+)(out)</text>
        <dbReference type="Rhea" id="RHEA:70163"/>
        <dbReference type="ChEBI" id="CHEBI:15378"/>
        <dbReference type="ChEBI" id="CHEBI:50681"/>
    </reaction>
</comment>
<dbReference type="Pfam" id="PF07690">
    <property type="entry name" value="MFS_1"/>
    <property type="match status" value="1"/>
</dbReference>
<evidence type="ECO:0000256" key="20">
    <source>
        <dbReference type="ARBA" id="ARBA00042514"/>
    </source>
</evidence>
<keyword evidence="8 24" id="KW-0812">Transmembrane</keyword>
<dbReference type="PANTHER" id="PTHR23507">
    <property type="entry name" value="ZGC:174356"/>
    <property type="match status" value="1"/>
</dbReference>
<feature type="compositionally biased region" description="Low complexity" evidence="23">
    <location>
        <begin position="20"/>
        <end position="31"/>
    </location>
</feature>
<feature type="region of interest" description="Disordered" evidence="23">
    <location>
        <begin position="109"/>
        <end position="131"/>
    </location>
</feature>
<organism evidence="25 26">
    <name type="scientific">Pogona vitticeps</name>
    <name type="common">central bearded dragon</name>
    <dbReference type="NCBI Taxonomy" id="103695"/>
    <lineage>
        <taxon>Eukaryota</taxon>
        <taxon>Metazoa</taxon>
        <taxon>Chordata</taxon>
        <taxon>Craniata</taxon>
        <taxon>Vertebrata</taxon>
        <taxon>Euteleostomi</taxon>
        <taxon>Lepidosauria</taxon>
        <taxon>Squamata</taxon>
        <taxon>Bifurcata</taxon>
        <taxon>Unidentata</taxon>
        <taxon>Episquamata</taxon>
        <taxon>Toxicofera</taxon>
        <taxon>Iguania</taxon>
        <taxon>Acrodonta</taxon>
        <taxon>Agamidae</taxon>
        <taxon>Amphibolurinae</taxon>
        <taxon>Pogona</taxon>
    </lineage>
</organism>
<keyword evidence="25" id="KW-1185">Reference proteome</keyword>
<feature type="region of interest" description="Disordered" evidence="23">
    <location>
        <begin position="20"/>
        <end position="67"/>
    </location>
</feature>
<evidence type="ECO:0000256" key="15">
    <source>
        <dbReference type="ARBA" id="ARBA00023180"/>
    </source>
</evidence>
<evidence type="ECO:0000256" key="24">
    <source>
        <dbReference type="SAM" id="Phobius"/>
    </source>
</evidence>
<evidence type="ECO:0000256" key="17">
    <source>
        <dbReference type="ARBA" id="ARBA00036250"/>
    </source>
</evidence>
<feature type="transmembrane region" description="Helical" evidence="24">
    <location>
        <begin position="272"/>
        <end position="290"/>
    </location>
</feature>
<comment type="similarity">
    <text evidence="18">Belongs to the major facilitator superfamily. SLC46A family.</text>
</comment>
<evidence type="ECO:0000256" key="11">
    <source>
        <dbReference type="ARBA" id="ARBA00022954"/>
    </source>
</evidence>
<keyword evidence="7" id="KW-0963">Cytoplasm</keyword>
<evidence type="ECO:0000256" key="8">
    <source>
        <dbReference type="ARBA" id="ARBA00022692"/>
    </source>
</evidence>
<keyword evidence="11" id="KW-0290">Folate-binding</keyword>
<dbReference type="PANTHER" id="PTHR23507:SF2">
    <property type="entry name" value="PROTON-COUPLED FOLATE TRANSPORTER"/>
    <property type="match status" value="1"/>
</dbReference>
<feature type="transmembrane region" description="Helical" evidence="24">
    <location>
        <begin position="449"/>
        <end position="474"/>
    </location>
</feature>
<dbReference type="GeneID" id="110084257"/>
<evidence type="ECO:0000256" key="4">
    <source>
        <dbReference type="ARBA" id="ARBA00004554"/>
    </source>
</evidence>
<evidence type="ECO:0000256" key="12">
    <source>
        <dbReference type="ARBA" id="ARBA00022989"/>
    </source>
</evidence>
<evidence type="ECO:0000256" key="6">
    <source>
        <dbReference type="ARBA" id="ARBA00022475"/>
    </source>
</evidence>
<reference evidence="26" key="1">
    <citation type="submission" date="2025-08" db="UniProtKB">
        <authorList>
            <consortium name="RefSeq"/>
        </authorList>
    </citation>
    <scope>IDENTIFICATION</scope>
</reference>
<keyword evidence="6" id="KW-1003">Cell membrane</keyword>
<dbReference type="RefSeq" id="XP_072834807.1">
    <property type="nucleotide sequence ID" value="XM_072978706.1"/>
</dbReference>
<evidence type="ECO:0000256" key="16">
    <source>
        <dbReference type="ARBA" id="ARBA00036193"/>
    </source>
</evidence>
<keyword evidence="12 24" id="KW-1133">Transmembrane helix</keyword>